<organism evidence="2 3">
    <name type="scientific">Paractinoplanes atraurantiacus</name>
    <dbReference type="NCBI Taxonomy" id="1036182"/>
    <lineage>
        <taxon>Bacteria</taxon>
        <taxon>Bacillati</taxon>
        <taxon>Actinomycetota</taxon>
        <taxon>Actinomycetes</taxon>
        <taxon>Micromonosporales</taxon>
        <taxon>Micromonosporaceae</taxon>
        <taxon>Paractinoplanes</taxon>
    </lineage>
</organism>
<evidence type="ECO:0000313" key="2">
    <source>
        <dbReference type="EMBL" id="SNY10943.1"/>
    </source>
</evidence>
<feature type="transmembrane region" description="Helical" evidence="1">
    <location>
        <begin position="198"/>
        <end position="219"/>
    </location>
</feature>
<evidence type="ECO:0000313" key="3">
    <source>
        <dbReference type="Proteomes" id="UP000219612"/>
    </source>
</evidence>
<proteinExistence type="predicted"/>
<feature type="transmembrane region" description="Helical" evidence="1">
    <location>
        <begin position="6"/>
        <end position="21"/>
    </location>
</feature>
<protein>
    <submittedName>
        <fullName evidence="2">Uncharacterized protein</fullName>
    </submittedName>
</protein>
<feature type="transmembrane region" description="Helical" evidence="1">
    <location>
        <begin position="132"/>
        <end position="153"/>
    </location>
</feature>
<keyword evidence="3" id="KW-1185">Reference proteome</keyword>
<feature type="transmembrane region" description="Helical" evidence="1">
    <location>
        <begin position="54"/>
        <end position="74"/>
    </location>
</feature>
<feature type="transmembrane region" description="Helical" evidence="1">
    <location>
        <begin position="225"/>
        <end position="245"/>
    </location>
</feature>
<feature type="transmembrane region" description="Helical" evidence="1">
    <location>
        <begin position="108"/>
        <end position="125"/>
    </location>
</feature>
<dbReference type="AlphaFoldDB" id="A0A285FIP8"/>
<feature type="transmembrane region" description="Helical" evidence="1">
    <location>
        <begin position="28"/>
        <end position="48"/>
    </location>
</feature>
<sequence>MPAIAVPAFALAWWAACYLLGRDPVRAPTARAAAALLAYAAGVVVWTVEPNSMAAQVLFCAPALLWAGAAVALLPPASPERRQIDIGWMVLSVAFLITVVALPEAGRLVVLAPLAGGVVLLWRFRDQVRPPMLPAALAVAAVLYGVTLTALLLPVSLGVPILVIAALGLDLLILAFLVAVDDALTAGERLRPDLIRSVLGALAGIVLLGGPAALTMIAVDSGAVRVLQFALVAVVMTLAGLSGAVQRALNAIAFRGDSRLRSDRAALLMRVEALPRQRTLTKVSEDDFRRFTRQALDNYGDLGRLMRSPLTGLAIVDQGRTSREEKALRLRAVLHEGVDRLRPAGEFDTTDSWRLYNALHYCLVLGLNPYARRLNTDGLDRDARRALDWMRRKVPRRTLRRWQEEGAAVIAGRLQAQLNGGKPRWSVRGAPTRST</sequence>
<keyword evidence="1" id="KW-1133">Transmembrane helix</keyword>
<keyword evidence="1" id="KW-0472">Membrane</keyword>
<feature type="transmembrane region" description="Helical" evidence="1">
    <location>
        <begin position="159"/>
        <end position="178"/>
    </location>
</feature>
<dbReference type="OrthoDB" id="3280889at2"/>
<dbReference type="EMBL" id="OBDY01000001">
    <property type="protein sequence ID" value="SNY10943.1"/>
    <property type="molecule type" value="Genomic_DNA"/>
</dbReference>
<feature type="transmembrane region" description="Helical" evidence="1">
    <location>
        <begin position="86"/>
        <end position="102"/>
    </location>
</feature>
<dbReference type="Proteomes" id="UP000219612">
    <property type="component" value="Unassembled WGS sequence"/>
</dbReference>
<keyword evidence="1" id="KW-0812">Transmembrane</keyword>
<accession>A0A285FIP8</accession>
<evidence type="ECO:0000256" key="1">
    <source>
        <dbReference type="SAM" id="Phobius"/>
    </source>
</evidence>
<name>A0A285FIP8_9ACTN</name>
<reference evidence="3" key="1">
    <citation type="submission" date="2017-09" db="EMBL/GenBank/DDBJ databases">
        <authorList>
            <person name="Varghese N."/>
            <person name="Submissions S."/>
        </authorList>
    </citation>
    <scope>NUCLEOTIDE SEQUENCE [LARGE SCALE GENOMIC DNA]</scope>
    <source>
        <strain evidence="3">CGMCC 4.6857</strain>
    </source>
</reference>
<gene>
    <name evidence="2" type="ORF">SAMN05421748_101960</name>
</gene>